<dbReference type="Proteomes" id="UP001314170">
    <property type="component" value="Unassembled WGS sequence"/>
</dbReference>
<accession>A0AAV1SLR0</accession>
<dbReference type="AlphaFoldDB" id="A0AAV1SLR0"/>
<name>A0AAV1SLR0_9ROSI</name>
<feature type="region of interest" description="Disordered" evidence="1">
    <location>
        <begin position="1"/>
        <end position="40"/>
    </location>
</feature>
<protein>
    <submittedName>
        <fullName evidence="2">Uncharacterized protein</fullName>
    </submittedName>
</protein>
<proteinExistence type="predicted"/>
<sequence>MDGYTRSVFELHQQQVADHGEGEGSGSGQGGAADDQPNRQALYMMTGWNTMAEDGASLDDLARYDHDRIPATVGQRKRR</sequence>
<keyword evidence="3" id="KW-1185">Reference proteome</keyword>
<organism evidence="2 3">
    <name type="scientific">Dovyalis caffra</name>
    <dbReference type="NCBI Taxonomy" id="77055"/>
    <lineage>
        <taxon>Eukaryota</taxon>
        <taxon>Viridiplantae</taxon>
        <taxon>Streptophyta</taxon>
        <taxon>Embryophyta</taxon>
        <taxon>Tracheophyta</taxon>
        <taxon>Spermatophyta</taxon>
        <taxon>Magnoliopsida</taxon>
        <taxon>eudicotyledons</taxon>
        <taxon>Gunneridae</taxon>
        <taxon>Pentapetalae</taxon>
        <taxon>rosids</taxon>
        <taxon>fabids</taxon>
        <taxon>Malpighiales</taxon>
        <taxon>Salicaceae</taxon>
        <taxon>Flacourtieae</taxon>
        <taxon>Dovyalis</taxon>
    </lineage>
</organism>
<dbReference type="EMBL" id="CAWUPB010001194">
    <property type="protein sequence ID" value="CAK7353544.1"/>
    <property type="molecule type" value="Genomic_DNA"/>
</dbReference>
<evidence type="ECO:0000256" key="1">
    <source>
        <dbReference type="SAM" id="MobiDB-lite"/>
    </source>
</evidence>
<evidence type="ECO:0000313" key="2">
    <source>
        <dbReference type="EMBL" id="CAK7353544.1"/>
    </source>
</evidence>
<reference evidence="2 3" key="1">
    <citation type="submission" date="2024-01" db="EMBL/GenBank/DDBJ databases">
        <authorList>
            <person name="Waweru B."/>
        </authorList>
    </citation>
    <scope>NUCLEOTIDE SEQUENCE [LARGE SCALE GENOMIC DNA]</scope>
</reference>
<comment type="caution">
    <text evidence="2">The sequence shown here is derived from an EMBL/GenBank/DDBJ whole genome shotgun (WGS) entry which is preliminary data.</text>
</comment>
<gene>
    <name evidence="2" type="ORF">DCAF_LOCUS24783</name>
</gene>
<evidence type="ECO:0000313" key="3">
    <source>
        <dbReference type="Proteomes" id="UP001314170"/>
    </source>
</evidence>